<feature type="compositionally biased region" description="Low complexity" evidence="1">
    <location>
        <begin position="323"/>
        <end position="332"/>
    </location>
</feature>
<accession>A0ABP9PY25</accession>
<organism evidence="2 3">
    <name type="scientific">Pseudonocardia eucalypti</name>
    <dbReference type="NCBI Taxonomy" id="648755"/>
    <lineage>
        <taxon>Bacteria</taxon>
        <taxon>Bacillati</taxon>
        <taxon>Actinomycetota</taxon>
        <taxon>Actinomycetes</taxon>
        <taxon>Pseudonocardiales</taxon>
        <taxon>Pseudonocardiaceae</taxon>
        <taxon>Pseudonocardia</taxon>
    </lineage>
</organism>
<evidence type="ECO:0000313" key="3">
    <source>
        <dbReference type="Proteomes" id="UP001428817"/>
    </source>
</evidence>
<keyword evidence="3" id="KW-1185">Reference proteome</keyword>
<comment type="caution">
    <text evidence="2">The sequence shown here is derived from an EMBL/GenBank/DDBJ whole genome shotgun (WGS) entry which is preliminary data.</text>
</comment>
<proteinExistence type="predicted"/>
<evidence type="ECO:0000313" key="2">
    <source>
        <dbReference type="EMBL" id="GAA5153857.1"/>
    </source>
</evidence>
<gene>
    <name evidence="2" type="ORF">GCM10023321_24770</name>
</gene>
<dbReference type="EMBL" id="BAABJP010000008">
    <property type="protein sequence ID" value="GAA5153857.1"/>
    <property type="molecule type" value="Genomic_DNA"/>
</dbReference>
<protein>
    <recommendedName>
        <fullName evidence="4">Heparinase II/III-like protein</fullName>
    </recommendedName>
</protein>
<reference evidence="3" key="1">
    <citation type="journal article" date="2019" name="Int. J. Syst. Evol. Microbiol.">
        <title>The Global Catalogue of Microorganisms (GCM) 10K type strain sequencing project: providing services to taxonomists for standard genome sequencing and annotation.</title>
        <authorList>
            <consortium name="The Broad Institute Genomics Platform"/>
            <consortium name="The Broad Institute Genome Sequencing Center for Infectious Disease"/>
            <person name="Wu L."/>
            <person name="Ma J."/>
        </authorList>
    </citation>
    <scope>NUCLEOTIDE SEQUENCE [LARGE SCALE GENOMIC DNA]</scope>
    <source>
        <strain evidence="3">JCM 18303</strain>
    </source>
</reference>
<sequence length="923" mass="98964">MAFGPTGRTVHALDGGGYLRDWLVGPAWSAPCDDLAGVLEAAGSPWGEHGRWMLTNGPDVAPVKRALHAQRPLVLDQRLPEVVEGGAFTWVAPGKHREDAGRWRRVRTGRDGLVDWSRFCHTPEYRHAVAACLLEVDQSEPRTLEVASTGPFALWLGDELVAVHDDVSYMQPVRHAVSVSPRSGATRLVLSTWQVAFRECRHVASVRVADGPPVRVVLPSPGADEYASALAERVLDRVGVRSWALPDGIVRLTGPVGAALCVAAPDGPPKRVRLVDGTAELPLAELTGSELPPAEPPSEPADPTAELSSGRVDPTAEPPAGPADPAAGPSASMLTTGETELTVRLDDPRCPVRRTLRVAALPAHRRAEPVGADPAVWRAELLRHVATGQPGVARALARHALDEPGLAGDDLDPALGMVTTRADCADFEAVGLLHLLHRVPADRWPAGARERVGAALRGFKYWIDQPGLDAMCYFTENHQLVWHTAELLAGEAYPDEVFPNSGWTGARHAEHGRELAVEWMRRKLAGGFSEFDSNAYLAIDSLALVSLVELAADAPVRELAEALLDKLLLTLAANGWRGVHGAAHGRSYVPTLRSSRFEETAPIMWLLWGTGSLNAAVLPATALALARRYRLPPVVRAVATELPAAWEGRQVYRGSYRPKHDLLDRPYGSDLRIWRTPDAMLSSVQDYRAGLPGLQEHVWGATLGPEVQVFAGQPAADTTSPSARPNAWAGQRVLPRVHQHRDALLVVYGSGTSRLWFPAPLMDETARAGPWLAGRVADGYVAVAARGGFTPVRAGEEAGQAWLAAGGGRCYAVLVGRRAVHGGFASFVGSLVAPGFTEEEVVLDVPDGRRLELSWTGPFLVDGVPDGLDEDGRPEHPPHLDNPAVRLPGGAERLEASWGGHRLVLDLVAGRRLEPTSGASDGG</sequence>
<feature type="region of interest" description="Disordered" evidence="1">
    <location>
        <begin position="865"/>
        <end position="887"/>
    </location>
</feature>
<feature type="region of interest" description="Disordered" evidence="1">
    <location>
        <begin position="286"/>
        <end position="333"/>
    </location>
</feature>
<dbReference type="Proteomes" id="UP001428817">
    <property type="component" value="Unassembled WGS sequence"/>
</dbReference>
<evidence type="ECO:0000256" key="1">
    <source>
        <dbReference type="SAM" id="MobiDB-lite"/>
    </source>
</evidence>
<name>A0ABP9PY25_9PSEU</name>
<evidence type="ECO:0008006" key="4">
    <source>
        <dbReference type="Google" id="ProtNLM"/>
    </source>
</evidence>
<feature type="compositionally biased region" description="Basic and acidic residues" evidence="1">
    <location>
        <begin position="870"/>
        <end position="879"/>
    </location>
</feature>
<dbReference type="RefSeq" id="WP_185061703.1">
    <property type="nucleotide sequence ID" value="NZ_BAABJP010000008.1"/>
</dbReference>